<feature type="transmembrane region" description="Helical" evidence="1">
    <location>
        <begin position="263"/>
        <end position="285"/>
    </location>
</feature>
<keyword evidence="1" id="KW-0812">Transmembrane</keyword>
<sequence length="494" mass="55581">MGVDLEELRHAVDNNEPAAEVLELTRRQHWCAPEARFLAGRALAAGHLLRALDDDVAEMDKENDDPALVNATRKRDAALSAFEATAQKAVTVETEVRRPSVAEWHARRRKAILEKHPEIAELFKPSWASFIACVGLVLLQAFVALFLVHSMSSAFVYAATIGATAAFGSQALNHELSHDRRTSLAAPCALLASATTTFPWFSYYFAGGHERHHLHVGTPRDADADALFWLWERQPVHEADIYGIKKPTPSPKWLWLDSIVGGILWASTVALLLPIAYAYALLRCLVRDWAANWRETLFWLSESFASYLVMRTLTSYSNHGFEVVLYLALSSAFSVGFLCHPCIGFWLMQHACATDLDNESRIKPALSKPLVGRTNTPSLGRLQPTLSYCGSKLWHWLTFQELRHLEHHDFPWVPWVRLPELERIAPEFYSPNHVYHVPSIRRLCGAWLGATDEKFDFACRKRLVGRARARAAASTARYDAPVTTRTGRGGVRYM</sequence>
<dbReference type="PANTHER" id="PTHR12879">
    <property type="entry name" value="SPHINGOLIPID DELTA 4 DESATURASE/C-4 HYDROXYLASE PROTEIN DES2"/>
    <property type="match status" value="1"/>
</dbReference>
<dbReference type="EMBL" id="CAKKNE010000001">
    <property type="protein sequence ID" value="CAH0366130.1"/>
    <property type="molecule type" value="Genomic_DNA"/>
</dbReference>
<feature type="transmembrane region" description="Helical" evidence="1">
    <location>
        <begin position="127"/>
        <end position="148"/>
    </location>
</feature>
<feature type="transmembrane region" description="Helical" evidence="1">
    <location>
        <begin position="154"/>
        <end position="172"/>
    </location>
</feature>
<keyword evidence="1" id="KW-0472">Membrane</keyword>
<dbReference type="PANTHER" id="PTHR12879:SF8">
    <property type="entry name" value="SPHINGOLIPID DELTA(4)-DESATURASE DES1"/>
    <property type="match status" value="1"/>
</dbReference>
<evidence type="ECO:0000256" key="1">
    <source>
        <dbReference type="SAM" id="Phobius"/>
    </source>
</evidence>
<feature type="transmembrane region" description="Helical" evidence="1">
    <location>
        <begin position="184"/>
        <end position="206"/>
    </location>
</feature>
<dbReference type="Pfam" id="PF08557">
    <property type="entry name" value="Lipid_DES"/>
    <property type="match status" value="1"/>
</dbReference>
<dbReference type="InterPro" id="IPR013866">
    <property type="entry name" value="Sphingolipid_d4-desaturase_N"/>
</dbReference>
<evidence type="ECO:0000313" key="4">
    <source>
        <dbReference type="EMBL" id="CAH0366130.1"/>
    </source>
</evidence>
<evidence type="ECO:0000313" key="5">
    <source>
        <dbReference type="Proteomes" id="UP000789595"/>
    </source>
</evidence>
<dbReference type="GO" id="GO:0046513">
    <property type="term" value="P:ceramide biosynthetic process"/>
    <property type="evidence" value="ECO:0007669"/>
    <property type="project" value="TreeGrafter"/>
</dbReference>
<feature type="domain" description="Sphingolipid delta4-desaturase N-terminal" evidence="2">
    <location>
        <begin position="91"/>
        <end position="129"/>
    </location>
</feature>
<dbReference type="SMART" id="SM01269">
    <property type="entry name" value="Lipid_DES"/>
    <property type="match status" value="1"/>
</dbReference>
<keyword evidence="1" id="KW-1133">Transmembrane helix</keyword>
<dbReference type="Proteomes" id="UP000789595">
    <property type="component" value="Unassembled WGS sequence"/>
</dbReference>
<dbReference type="GO" id="GO:0016020">
    <property type="term" value="C:membrane"/>
    <property type="evidence" value="ECO:0007669"/>
    <property type="project" value="GOC"/>
</dbReference>
<keyword evidence="5" id="KW-1185">Reference proteome</keyword>
<dbReference type="InterPro" id="IPR005804">
    <property type="entry name" value="FA_desaturase_dom"/>
</dbReference>
<name>A0A7S3ZY41_9STRA</name>
<organism evidence="3">
    <name type="scientific">Pelagomonas calceolata</name>
    <dbReference type="NCBI Taxonomy" id="35677"/>
    <lineage>
        <taxon>Eukaryota</taxon>
        <taxon>Sar</taxon>
        <taxon>Stramenopiles</taxon>
        <taxon>Ochrophyta</taxon>
        <taxon>Pelagophyceae</taxon>
        <taxon>Pelagomonadales</taxon>
        <taxon>Pelagomonadaceae</taxon>
        <taxon>Pelagomonas</taxon>
    </lineage>
</organism>
<reference evidence="4" key="2">
    <citation type="submission" date="2021-11" db="EMBL/GenBank/DDBJ databases">
        <authorList>
            <consortium name="Genoscope - CEA"/>
            <person name="William W."/>
        </authorList>
    </citation>
    <scope>NUCLEOTIDE SEQUENCE</scope>
</reference>
<gene>
    <name evidence="3" type="ORF">PCAL00307_LOCUS13217</name>
    <name evidence="4" type="ORF">PECAL_1P26040</name>
</gene>
<dbReference type="GO" id="GO:0042284">
    <property type="term" value="F:sphingolipid delta-4 desaturase activity"/>
    <property type="evidence" value="ECO:0007669"/>
    <property type="project" value="TreeGrafter"/>
</dbReference>
<dbReference type="OrthoDB" id="200948at2759"/>
<proteinExistence type="predicted"/>
<evidence type="ECO:0000259" key="2">
    <source>
        <dbReference type="SMART" id="SM01269"/>
    </source>
</evidence>
<protein>
    <recommendedName>
        <fullName evidence="2">Sphingolipid delta4-desaturase N-terminal domain-containing protein</fullName>
    </recommendedName>
</protein>
<evidence type="ECO:0000313" key="3">
    <source>
        <dbReference type="EMBL" id="CAE0697781.1"/>
    </source>
</evidence>
<accession>A0A7S3ZY41</accession>
<feature type="transmembrane region" description="Helical" evidence="1">
    <location>
        <begin position="323"/>
        <end position="347"/>
    </location>
</feature>
<dbReference type="Pfam" id="PF00487">
    <property type="entry name" value="FA_desaturase"/>
    <property type="match status" value="1"/>
</dbReference>
<reference evidence="3" key="1">
    <citation type="submission" date="2021-01" db="EMBL/GenBank/DDBJ databases">
        <authorList>
            <person name="Corre E."/>
            <person name="Pelletier E."/>
            <person name="Niang G."/>
            <person name="Scheremetjew M."/>
            <person name="Finn R."/>
            <person name="Kale V."/>
            <person name="Holt S."/>
            <person name="Cochrane G."/>
            <person name="Meng A."/>
            <person name="Brown T."/>
            <person name="Cohen L."/>
        </authorList>
    </citation>
    <scope>NUCLEOTIDE SEQUENCE</scope>
    <source>
        <strain evidence="3">CCMP1756</strain>
    </source>
</reference>
<dbReference type="EMBL" id="HBIW01015326">
    <property type="protein sequence ID" value="CAE0697781.1"/>
    <property type="molecule type" value="Transcribed_RNA"/>
</dbReference>
<dbReference type="AlphaFoldDB" id="A0A7S3ZY41"/>